<evidence type="ECO:0000313" key="1">
    <source>
        <dbReference type="EMBL" id="GFQ69519.1"/>
    </source>
</evidence>
<keyword evidence="2" id="KW-1185">Reference proteome</keyword>
<reference evidence="1" key="1">
    <citation type="submission" date="2020-07" db="EMBL/GenBank/DDBJ databases">
        <title>Multicomponent nature underlies the extraordinary mechanical properties of spider dragline silk.</title>
        <authorList>
            <person name="Kono N."/>
            <person name="Nakamura H."/>
            <person name="Mori M."/>
            <person name="Yoshida Y."/>
            <person name="Ohtoshi R."/>
            <person name="Malay A.D."/>
            <person name="Moran D.A.P."/>
            <person name="Tomita M."/>
            <person name="Numata K."/>
            <person name="Arakawa K."/>
        </authorList>
    </citation>
    <scope>NUCLEOTIDE SEQUENCE</scope>
</reference>
<dbReference type="Proteomes" id="UP000887116">
    <property type="component" value="Unassembled WGS sequence"/>
</dbReference>
<comment type="caution">
    <text evidence="1">The sequence shown here is derived from an EMBL/GenBank/DDBJ whole genome shotgun (WGS) entry which is preliminary data.</text>
</comment>
<accession>A0A8X6GLM6</accession>
<dbReference type="AlphaFoldDB" id="A0A8X6GLM6"/>
<evidence type="ECO:0000313" key="2">
    <source>
        <dbReference type="Proteomes" id="UP000887116"/>
    </source>
</evidence>
<gene>
    <name evidence="1" type="ORF">TNCT_531591</name>
</gene>
<dbReference type="EMBL" id="BMAO01010790">
    <property type="protein sequence ID" value="GFQ69519.1"/>
    <property type="molecule type" value="Genomic_DNA"/>
</dbReference>
<organism evidence="1 2">
    <name type="scientific">Trichonephila clavata</name>
    <name type="common">Joro spider</name>
    <name type="synonym">Nephila clavata</name>
    <dbReference type="NCBI Taxonomy" id="2740835"/>
    <lineage>
        <taxon>Eukaryota</taxon>
        <taxon>Metazoa</taxon>
        <taxon>Ecdysozoa</taxon>
        <taxon>Arthropoda</taxon>
        <taxon>Chelicerata</taxon>
        <taxon>Arachnida</taxon>
        <taxon>Araneae</taxon>
        <taxon>Araneomorphae</taxon>
        <taxon>Entelegynae</taxon>
        <taxon>Araneoidea</taxon>
        <taxon>Nephilidae</taxon>
        <taxon>Trichonephila</taxon>
    </lineage>
</organism>
<proteinExistence type="predicted"/>
<protein>
    <submittedName>
        <fullName evidence="1">Uncharacterized protein</fullName>
    </submittedName>
</protein>
<sequence>MGNNFKRRLELWYLKLKLCRIQLSEDCYIFFIFCKKTLFSEEDSSNFSRISKRIKRENLLEEDETRQF</sequence>
<name>A0A8X6GLM6_TRICU</name>